<feature type="transmembrane region" description="Helical" evidence="1">
    <location>
        <begin position="37"/>
        <end position="55"/>
    </location>
</feature>
<sequence length="135" mass="16119">MNYLYNFLIKIVISILLMEATFNIWKMEAGEPGILSWFLPLITIFWIVLTIVNAIQIKKGKKWLKEEEEDERDQMIKYKVGYITCWSNMGLLALLFFFYGTFGIEMFNPVYALALIVFLNILIYYSMKLYFLFFE</sequence>
<dbReference type="EMBL" id="NUXH01000033">
    <property type="protein sequence ID" value="PFL71979.1"/>
    <property type="molecule type" value="Genomic_DNA"/>
</dbReference>
<feature type="transmembrane region" description="Helical" evidence="1">
    <location>
        <begin position="111"/>
        <end position="133"/>
    </location>
</feature>
<evidence type="ECO:0000313" key="2">
    <source>
        <dbReference type="EMBL" id="PFL71979.1"/>
    </source>
</evidence>
<accession>A0A2B0XUT8</accession>
<evidence type="ECO:0000256" key="1">
    <source>
        <dbReference type="SAM" id="Phobius"/>
    </source>
</evidence>
<feature type="transmembrane region" description="Helical" evidence="1">
    <location>
        <begin position="80"/>
        <end position="99"/>
    </location>
</feature>
<protein>
    <submittedName>
        <fullName evidence="2">Uncharacterized protein</fullName>
    </submittedName>
</protein>
<evidence type="ECO:0000313" key="3">
    <source>
        <dbReference type="Proteomes" id="UP000222851"/>
    </source>
</evidence>
<gene>
    <name evidence="2" type="ORF">COJ30_09515</name>
</gene>
<dbReference type="Proteomes" id="UP000222851">
    <property type="component" value="Unassembled WGS sequence"/>
</dbReference>
<reference evidence="2 3" key="1">
    <citation type="submission" date="2017-09" db="EMBL/GenBank/DDBJ databases">
        <title>Large-scale bioinformatics analysis of Bacillus genomes uncovers conserved roles of natural products in bacterial physiology.</title>
        <authorList>
            <consortium name="Agbiome Team Llc"/>
            <person name="Bleich R.M."/>
            <person name="Grubbs K.J."/>
            <person name="Santa Maria K.C."/>
            <person name="Allen S.E."/>
            <person name="Farag S."/>
            <person name="Shank E.A."/>
            <person name="Bowers A."/>
        </authorList>
    </citation>
    <scope>NUCLEOTIDE SEQUENCE [LARGE SCALE GENOMIC DNA]</scope>
    <source>
        <strain evidence="2 3">AFS081271</strain>
    </source>
</reference>
<keyword evidence="1" id="KW-0472">Membrane</keyword>
<dbReference type="AlphaFoldDB" id="A0A2B0XUT8"/>
<proteinExistence type="predicted"/>
<comment type="caution">
    <text evidence="2">The sequence shown here is derived from an EMBL/GenBank/DDBJ whole genome shotgun (WGS) entry which is preliminary data.</text>
</comment>
<keyword evidence="1" id="KW-0812">Transmembrane</keyword>
<dbReference type="RefSeq" id="WP_001108660.1">
    <property type="nucleotide sequence ID" value="NZ_NUXH01000033.1"/>
</dbReference>
<keyword evidence="1" id="KW-1133">Transmembrane helix</keyword>
<name>A0A2B0XUT8_BACAN</name>
<organism evidence="2 3">
    <name type="scientific">Bacillus anthracis</name>
    <name type="common">anthrax bacterium</name>
    <dbReference type="NCBI Taxonomy" id="1392"/>
    <lineage>
        <taxon>Bacteria</taxon>
        <taxon>Bacillati</taxon>
        <taxon>Bacillota</taxon>
        <taxon>Bacilli</taxon>
        <taxon>Bacillales</taxon>
        <taxon>Bacillaceae</taxon>
        <taxon>Bacillus</taxon>
        <taxon>Bacillus cereus group</taxon>
    </lineage>
</organism>
<feature type="transmembrane region" description="Helical" evidence="1">
    <location>
        <begin position="7"/>
        <end position="25"/>
    </location>
</feature>